<dbReference type="InterPro" id="IPR051534">
    <property type="entry name" value="CBASS_pafABC_assoc_protein"/>
</dbReference>
<dbReference type="PROSITE" id="PS52050">
    <property type="entry name" value="WYL"/>
    <property type="match status" value="1"/>
</dbReference>
<name>A0A6I0FHB0_9FIRM</name>
<proteinExistence type="predicted"/>
<keyword evidence="5" id="KW-1185">Reference proteome</keyword>
<dbReference type="Proteomes" id="UP000432715">
    <property type="component" value="Unassembled WGS sequence"/>
</dbReference>
<dbReference type="PANTHER" id="PTHR34580">
    <property type="match status" value="1"/>
</dbReference>
<dbReference type="PANTHER" id="PTHR34580:SF1">
    <property type="entry name" value="PROTEIN PAFC"/>
    <property type="match status" value="1"/>
</dbReference>
<evidence type="ECO:0000313" key="4">
    <source>
        <dbReference type="EMBL" id="KAB3538537.1"/>
    </source>
</evidence>
<protein>
    <submittedName>
        <fullName evidence="4">YafY family transcriptional regulator</fullName>
    </submittedName>
</protein>
<sequence length="311" mass="36252">MKKSERLNGLIFALNERGRLTAKDLAELFEVSERTIYRDIDALCQLKVPIVAYEGLNGGYEINSDYFLPSIKLNKQEILMLLIALRVGEELKLPTLSGDYQLLRAKIINTFSKDDLDQVENLLDKMSFYFSRIEPTEYVVGVFSTIIEGLINNVQISMEYYVPKRNQLTKRILSPTELFFDEGGWYLTGFCHMRNEKRTFRLDRIRGISLLEEKNQVKCDHLNNISNHYIEETYILELLPSFYRVIKDNFYMSKSQILSENSLIRVQVVSQFKDEITKIILSNPNKVTIIEPASYKKEIQQLIEALSNKYL</sequence>
<dbReference type="Gene3D" id="1.10.10.10">
    <property type="entry name" value="Winged helix-like DNA-binding domain superfamily/Winged helix DNA-binding domain"/>
    <property type="match status" value="1"/>
</dbReference>
<evidence type="ECO:0000313" key="5">
    <source>
        <dbReference type="Proteomes" id="UP000432715"/>
    </source>
</evidence>
<evidence type="ECO:0000256" key="1">
    <source>
        <dbReference type="ARBA" id="ARBA00023015"/>
    </source>
</evidence>
<dbReference type="InterPro" id="IPR013196">
    <property type="entry name" value="HTH_11"/>
</dbReference>
<dbReference type="Pfam" id="PF08279">
    <property type="entry name" value="HTH_11"/>
    <property type="match status" value="1"/>
</dbReference>
<dbReference type="Pfam" id="PF13280">
    <property type="entry name" value="WYL"/>
    <property type="match status" value="1"/>
</dbReference>
<dbReference type="InterPro" id="IPR026881">
    <property type="entry name" value="WYL_dom"/>
</dbReference>
<dbReference type="SUPFAM" id="SSF46785">
    <property type="entry name" value="Winged helix' DNA-binding domain"/>
    <property type="match status" value="1"/>
</dbReference>
<gene>
    <name evidence="4" type="ORF">F8154_01795</name>
</gene>
<organism evidence="4 5">
    <name type="scientific">Alkaliphilus pronyensis</name>
    <dbReference type="NCBI Taxonomy" id="1482732"/>
    <lineage>
        <taxon>Bacteria</taxon>
        <taxon>Bacillati</taxon>
        <taxon>Bacillota</taxon>
        <taxon>Clostridia</taxon>
        <taxon>Peptostreptococcales</taxon>
        <taxon>Natronincolaceae</taxon>
        <taxon>Alkaliphilus</taxon>
    </lineage>
</organism>
<evidence type="ECO:0000256" key="2">
    <source>
        <dbReference type="ARBA" id="ARBA00023163"/>
    </source>
</evidence>
<keyword evidence="2" id="KW-0804">Transcription</keyword>
<dbReference type="InterPro" id="IPR001034">
    <property type="entry name" value="DeoR_HTH"/>
</dbReference>
<accession>A0A6I0FHB0</accession>
<dbReference type="EMBL" id="WBZC01000005">
    <property type="protein sequence ID" value="KAB3538537.1"/>
    <property type="molecule type" value="Genomic_DNA"/>
</dbReference>
<dbReference type="OrthoDB" id="9767131at2"/>
<feature type="domain" description="HTH deoR-type" evidence="3">
    <location>
        <begin position="3"/>
        <end position="62"/>
    </location>
</feature>
<keyword evidence="1" id="KW-0805">Transcription regulation</keyword>
<dbReference type="InterPro" id="IPR036390">
    <property type="entry name" value="WH_DNA-bd_sf"/>
</dbReference>
<reference evidence="4 5" key="1">
    <citation type="submission" date="2019-10" db="EMBL/GenBank/DDBJ databases">
        <title>Alkaliphilus serpentinus sp. nov. and Alkaliphilus pronyensis sp. nov., two novel anaerobic alkaliphilic species isolated from the serpentinized-hosted hydrothermal field of the Prony Bay (New Caledonia).</title>
        <authorList>
            <person name="Postec A."/>
        </authorList>
    </citation>
    <scope>NUCLEOTIDE SEQUENCE [LARGE SCALE GENOMIC DNA]</scope>
    <source>
        <strain evidence="4 5">LacV</strain>
    </source>
</reference>
<dbReference type="GO" id="GO:0003700">
    <property type="term" value="F:DNA-binding transcription factor activity"/>
    <property type="evidence" value="ECO:0007669"/>
    <property type="project" value="InterPro"/>
</dbReference>
<dbReference type="InterPro" id="IPR036388">
    <property type="entry name" value="WH-like_DNA-bd_sf"/>
</dbReference>
<dbReference type="PROSITE" id="PS51000">
    <property type="entry name" value="HTH_DEOR_2"/>
    <property type="match status" value="1"/>
</dbReference>
<comment type="caution">
    <text evidence="4">The sequence shown here is derived from an EMBL/GenBank/DDBJ whole genome shotgun (WGS) entry which is preliminary data.</text>
</comment>
<evidence type="ECO:0000259" key="3">
    <source>
        <dbReference type="PROSITE" id="PS51000"/>
    </source>
</evidence>
<dbReference type="AlphaFoldDB" id="A0A6I0FHB0"/>
<dbReference type="RefSeq" id="WP_151859879.1">
    <property type="nucleotide sequence ID" value="NZ_WBZC01000005.1"/>
</dbReference>